<accession>A0A068NW75</accession>
<reference evidence="1 2" key="1">
    <citation type="journal article" date="2014" name="PLoS ONE">
        <title>The first complete genome sequence of the class fimbriimonadia in the phylum armatimonadetes.</title>
        <authorList>
            <person name="Hu Z.Y."/>
            <person name="Wang Y.Z."/>
            <person name="Im W.T."/>
            <person name="Wang S.Y."/>
            <person name="Zhao G.P."/>
            <person name="Zheng H.J."/>
            <person name="Quan Z.X."/>
        </authorList>
    </citation>
    <scope>NUCLEOTIDE SEQUENCE [LARGE SCALE GENOMIC DNA]</scope>
    <source>
        <strain evidence="1">Gsoil 348</strain>
    </source>
</reference>
<dbReference type="EMBL" id="CP007139">
    <property type="protein sequence ID" value="AIE85859.1"/>
    <property type="molecule type" value="Genomic_DNA"/>
</dbReference>
<protein>
    <submittedName>
        <fullName evidence="1">Uncharacterized protein</fullName>
    </submittedName>
</protein>
<sequence>MPILNVFTAQSVPLRTLVPATGEFGTNEAGTSIWNTLLSTRRGVWIEDESR</sequence>
<evidence type="ECO:0000313" key="2">
    <source>
        <dbReference type="Proteomes" id="UP000027982"/>
    </source>
</evidence>
<evidence type="ECO:0000313" key="1">
    <source>
        <dbReference type="EMBL" id="AIE85859.1"/>
    </source>
</evidence>
<organism evidence="1 2">
    <name type="scientific">Fimbriimonas ginsengisoli Gsoil 348</name>
    <dbReference type="NCBI Taxonomy" id="661478"/>
    <lineage>
        <taxon>Bacteria</taxon>
        <taxon>Bacillati</taxon>
        <taxon>Armatimonadota</taxon>
        <taxon>Fimbriimonadia</taxon>
        <taxon>Fimbriimonadales</taxon>
        <taxon>Fimbriimonadaceae</taxon>
        <taxon>Fimbriimonas</taxon>
    </lineage>
</organism>
<dbReference type="STRING" id="661478.OP10G_2491"/>
<keyword evidence="2" id="KW-1185">Reference proteome</keyword>
<dbReference type="KEGG" id="fgi:OP10G_2491"/>
<name>A0A068NW75_FIMGI</name>
<dbReference type="Proteomes" id="UP000027982">
    <property type="component" value="Chromosome"/>
</dbReference>
<proteinExistence type="predicted"/>
<dbReference type="HOGENOM" id="CLU_3099047_0_0_0"/>
<dbReference type="AlphaFoldDB" id="A0A068NW75"/>
<gene>
    <name evidence="1" type="ORF">OP10G_2491</name>
</gene>